<keyword evidence="3" id="KW-1185">Reference proteome</keyword>
<evidence type="ECO:0000256" key="1">
    <source>
        <dbReference type="SAM" id="Coils"/>
    </source>
</evidence>
<dbReference type="RefSeq" id="WP_005916771.1">
    <property type="nucleotide sequence ID" value="NZ_ALVD01000003.1"/>
</dbReference>
<keyword evidence="1" id="KW-0175">Coiled coil</keyword>
<evidence type="ECO:0000313" key="3">
    <source>
        <dbReference type="Proteomes" id="UP000004829"/>
    </source>
</evidence>
<organism evidence="2 3">
    <name type="scientific">Fusobacterium hwasookii ChDC F128</name>
    <dbReference type="NCBI Taxonomy" id="1216362"/>
    <lineage>
        <taxon>Bacteria</taxon>
        <taxon>Fusobacteriati</taxon>
        <taxon>Fusobacteriota</taxon>
        <taxon>Fusobacteriia</taxon>
        <taxon>Fusobacteriales</taxon>
        <taxon>Fusobacteriaceae</taxon>
        <taxon>Fusobacterium</taxon>
    </lineage>
</organism>
<comment type="caution">
    <text evidence="2">The sequence shown here is derived from an EMBL/GenBank/DDBJ whole genome shotgun (WGS) entry which is preliminary data.</text>
</comment>
<reference evidence="3" key="1">
    <citation type="journal article" date="2012" name="J. Bacteriol.">
        <title>Draft Genome Sequence of Fusobacterium nucleatum ChDC F128, Isolated from a Periodontitis Lesion.</title>
        <authorList>
            <person name="Park S.N."/>
            <person name="Kong S.W."/>
            <person name="Kim H.S."/>
            <person name="Park M.S."/>
            <person name="Lee J.W."/>
            <person name="Cho E."/>
            <person name="Lim Y.K."/>
            <person name="Choi M.H."/>
            <person name="Chang Y.H."/>
            <person name="Shin J.H."/>
            <person name="Park H.S."/>
            <person name="Choi S.H."/>
            <person name="Kook J.K."/>
        </authorList>
    </citation>
    <scope>NUCLEOTIDE SEQUENCE [LARGE SCALE GENOMIC DNA]</scope>
    <source>
        <strain evidence="3">ChDC F128</strain>
    </source>
</reference>
<protein>
    <submittedName>
        <fullName evidence="2">Uncharacterized protein</fullName>
    </submittedName>
</protein>
<dbReference type="Proteomes" id="UP000004829">
    <property type="component" value="Unassembled WGS sequence"/>
</dbReference>
<accession>A0ABN0H122</accession>
<proteinExistence type="predicted"/>
<name>A0ABN0H122_9FUSO</name>
<gene>
    <name evidence="2" type="ORF">B437_04625</name>
</gene>
<evidence type="ECO:0000313" key="2">
    <source>
        <dbReference type="EMBL" id="EJU07896.1"/>
    </source>
</evidence>
<dbReference type="EMBL" id="ALVD01000003">
    <property type="protein sequence ID" value="EJU07896.1"/>
    <property type="molecule type" value="Genomic_DNA"/>
</dbReference>
<sequence>MNFLFDLKYSNINNVKEIIVPKEALEAKESMEVLEEQLKEAEKAQKDNELNKK</sequence>
<feature type="coiled-coil region" evidence="1">
    <location>
        <begin position="24"/>
        <end position="51"/>
    </location>
</feature>